<reference evidence="2 3" key="1">
    <citation type="submission" date="2018-06" db="EMBL/GenBank/DDBJ databases">
        <authorList>
            <consortium name="Pathogen Informatics"/>
            <person name="Doyle S."/>
        </authorList>
    </citation>
    <scope>NUCLEOTIDE SEQUENCE [LARGE SCALE GENOMIC DNA]</scope>
    <source>
        <strain evidence="2 3">NCTC11685</strain>
    </source>
</reference>
<evidence type="ECO:0000313" key="3">
    <source>
        <dbReference type="Proteomes" id="UP000254863"/>
    </source>
</evidence>
<sequence length="259" mass="29667">MTALNIGLRGSYTWKTQGKWWKSPDAFVKRRLYLNLLKSPQLEDDTHYEFDFLSEEESKYSDEYHQWFLVPRVLEIDPYDIHGEISKMDLPKGRDVEAGKMVSHLHNIIHNKQLVTYYLEEGQELSKVLNIFIRMNSGGTPLSYSDLLLSIAVAQWQKLDAREEIHNLVDEMNRVGDGFNFSKDLVLKAGLMLSELKVAFKVENFNKSNMALLEQNWTEISSSLRLGVNLLSSFGFCSSTLKADSVFITSCILPSLSQS</sequence>
<proteinExistence type="predicted"/>
<protein>
    <submittedName>
        <fullName evidence="2">Uncharacterized conserved protein</fullName>
    </submittedName>
</protein>
<dbReference type="InterPro" id="IPR004919">
    <property type="entry name" value="GmrSD_N"/>
</dbReference>
<dbReference type="PANTHER" id="PTHR37292">
    <property type="entry name" value="VNG6097C"/>
    <property type="match status" value="1"/>
</dbReference>
<evidence type="ECO:0000259" key="1">
    <source>
        <dbReference type="Pfam" id="PF03235"/>
    </source>
</evidence>
<organism evidence="2 3">
    <name type="scientific">Klebsiella michiganensis</name>
    <dbReference type="NCBI Taxonomy" id="1134687"/>
    <lineage>
        <taxon>Bacteria</taxon>
        <taxon>Pseudomonadati</taxon>
        <taxon>Pseudomonadota</taxon>
        <taxon>Gammaproteobacteria</taxon>
        <taxon>Enterobacterales</taxon>
        <taxon>Enterobacteriaceae</taxon>
        <taxon>Klebsiella/Raoultella group</taxon>
        <taxon>Klebsiella</taxon>
    </lineage>
</organism>
<accession>A0A7H4N8V6</accession>
<dbReference type="Pfam" id="PF03235">
    <property type="entry name" value="GmrSD_N"/>
    <property type="match status" value="1"/>
</dbReference>
<dbReference type="PANTHER" id="PTHR37292:SF2">
    <property type="entry name" value="DUF262 DOMAIN-CONTAINING PROTEIN"/>
    <property type="match status" value="1"/>
</dbReference>
<feature type="domain" description="GmrSD restriction endonucleases N-terminal" evidence="1">
    <location>
        <begin position="81"/>
        <end position="150"/>
    </location>
</feature>
<evidence type="ECO:0000313" key="2">
    <source>
        <dbReference type="EMBL" id="STV83526.1"/>
    </source>
</evidence>
<name>A0A7H4N8V6_9ENTR</name>
<dbReference type="AlphaFoldDB" id="A0A7H4N8V6"/>
<gene>
    <name evidence="2" type="ORF">NCTC11685_03517</name>
</gene>
<dbReference type="Proteomes" id="UP000254863">
    <property type="component" value="Unassembled WGS sequence"/>
</dbReference>
<dbReference type="EMBL" id="UGMS01000001">
    <property type="protein sequence ID" value="STV83526.1"/>
    <property type="molecule type" value="Genomic_DNA"/>
</dbReference>
<comment type="caution">
    <text evidence="2">The sequence shown here is derived from an EMBL/GenBank/DDBJ whole genome shotgun (WGS) entry which is preliminary data.</text>
</comment>